<proteinExistence type="predicted"/>
<dbReference type="AlphaFoldDB" id="A0AAV3RW11"/>
<accession>A0AAV3RW11</accession>
<organism evidence="1 2">
    <name type="scientific">Lithospermum erythrorhizon</name>
    <name type="common">Purple gromwell</name>
    <name type="synonym">Lithospermum officinale var. erythrorhizon</name>
    <dbReference type="NCBI Taxonomy" id="34254"/>
    <lineage>
        <taxon>Eukaryota</taxon>
        <taxon>Viridiplantae</taxon>
        <taxon>Streptophyta</taxon>
        <taxon>Embryophyta</taxon>
        <taxon>Tracheophyta</taxon>
        <taxon>Spermatophyta</taxon>
        <taxon>Magnoliopsida</taxon>
        <taxon>eudicotyledons</taxon>
        <taxon>Gunneridae</taxon>
        <taxon>Pentapetalae</taxon>
        <taxon>asterids</taxon>
        <taxon>lamiids</taxon>
        <taxon>Boraginales</taxon>
        <taxon>Boraginaceae</taxon>
        <taxon>Boraginoideae</taxon>
        <taxon>Lithospermeae</taxon>
        <taxon>Lithospermum</taxon>
    </lineage>
</organism>
<evidence type="ECO:0000313" key="1">
    <source>
        <dbReference type="EMBL" id="GAA0184800.1"/>
    </source>
</evidence>
<name>A0AAV3RW11_LITER</name>
<gene>
    <name evidence="1" type="ORF">LIER_32088</name>
</gene>
<dbReference type="Proteomes" id="UP001454036">
    <property type="component" value="Unassembled WGS sequence"/>
</dbReference>
<protein>
    <submittedName>
        <fullName evidence="1">Uncharacterized protein</fullName>
    </submittedName>
</protein>
<comment type="caution">
    <text evidence="1">The sequence shown here is derived from an EMBL/GenBank/DDBJ whole genome shotgun (WGS) entry which is preliminary data.</text>
</comment>
<sequence>MEDYHRWTTDSDEDYNYLGWYIEDDMTDEEKKKAQKAGASTIEVPIKDVDKVKLSELLLDELKKVSLNAKAITLLHNAM</sequence>
<reference evidence="1 2" key="1">
    <citation type="submission" date="2024-01" db="EMBL/GenBank/DDBJ databases">
        <title>The complete chloroplast genome sequence of Lithospermum erythrorhizon: insights into the phylogenetic relationship among Boraginaceae species and the maternal lineages of purple gromwells.</title>
        <authorList>
            <person name="Okada T."/>
            <person name="Watanabe K."/>
        </authorList>
    </citation>
    <scope>NUCLEOTIDE SEQUENCE [LARGE SCALE GENOMIC DNA]</scope>
</reference>
<dbReference type="EMBL" id="BAABME010012176">
    <property type="protein sequence ID" value="GAA0184800.1"/>
    <property type="molecule type" value="Genomic_DNA"/>
</dbReference>
<keyword evidence="2" id="KW-1185">Reference proteome</keyword>
<evidence type="ECO:0000313" key="2">
    <source>
        <dbReference type="Proteomes" id="UP001454036"/>
    </source>
</evidence>